<evidence type="ECO:0000313" key="3">
    <source>
        <dbReference type="Proteomes" id="UP000018208"/>
    </source>
</evidence>
<organism evidence="1">
    <name type="scientific">Spironucleus salmonicida</name>
    <dbReference type="NCBI Taxonomy" id="348837"/>
    <lineage>
        <taxon>Eukaryota</taxon>
        <taxon>Metamonada</taxon>
        <taxon>Diplomonadida</taxon>
        <taxon>Hexamitidae</taxon>
        <taxon>Hexamitinae</taxon>
        <taxon>Spironucleus</taxon>
    </lineage>
</organism>
<reference evidence="1 2" key="1">
    <citation type="journal article" date="2014" name="PLoS Genet.">
        <title>The Genome of Spironucleus salmonicida Highlights a Fish Pathogen Adapted to Fluctuating Environments.</title>
        <authorList>
            <person name="Xu F."/>
            <person name="Jerlstrom-Hultqvist J."/>
            <person name="Einarsson E."/>
            <person name="Astvaldsson A."/>
            <person name="Svard S.G."/>
            <person name="Andersson J.O."/>
        </authorList>
    </citation>
    <scope>NUCLEOTIDE SEQUENCE</scope>
    <source>
        <strain evidence="2">ATCC 50377</strain>
    </source>
</reference>
<name>V6LUZ5_9EUKA</name>
<dbReference type="Proteomes" id="UP000018208">
    <property type="component" value="Unassembled WGS sequence"/>
</dbReference>
<sequence length="150" mass="16649">MNASTGTPRLAIPSSIPAFWSTEQLVELNGSLEAQNRLLEARLADLHAGQGPSAEKAQSDLKHISLLISKLLAENQNIQSLLKTPHAVNMETQTISFQDMIQQEVDIHLQQLHLSNTVQLCIHQDNNKKLADHVAQQNNYILQLQTAISK</sequence>
<evidence type="ECO:0000313" key="1">
    <source>
        <dbReference type="EMBL" id="EST48400.1"/>
    </source>
</evidence>
<dbReference type="EMBL" id="KI545985">
    <property type="protein sequence ID" value="EST48400.1"/>
    <property type="molecule type" value="Genomic_DNA"/>
</dbReference>
<evidence type="ECO:0000313" key="2">
    <source>
        <dbReference type="EMBL" id="KAH0570239.1"/>
    </source>
</evidence>
<proteinExistence type="predicted"/>
<protein>
    <submittedName>
        <fullName evidence="1">Uncharacterized protein</fullName>
    </submittedName>
</protein>
<gene>
    <name evidence="1" type="ORF">SS50377_11348</name>
    <name evidence="2" type="ORF">SS50377_28214</name>
</gene>
<dbReference type="AlphaFoldDB" id="V6LUZ5"/>
<accession>V6LUZ5</accession>
<keyword evidence="3" id="KW-1185">Reference proteome</keyword>
<dbReference type="EMBL" id="AUWU02000008">
    <property type="protein sequence ID" value="KAH0570239.1"/>
    <property type="molecule type" value="Genomic_DNA"/>
</dbReference>
<reference evidence="2" key="2">
    <citation type="submission" date="2020-12" db="EMBL/GenBank/DDBJ databases">
        <title>New Spironucleus salmonicida genome in near-complete chromosomes.</title>
        <authorList>
            <person name="Xu F."/>
            <person name="Kurt Z."/>
            <person name="Jimenez-Gonzalez A."/>
            <person name="Astvaldsson A."/>
            <person name="Andersson J.O."/>
            <person name="Svard S.G."/>
        </authorList>
    </citation>
    <scope>NUCLEOTIDE SEQUENCE</scope>
    <source>
        <strain evidence="2">ATCC 50377</strain>
    </source>
</reference>
<dbReference type="VEuPathDB" id="GiardiaDB:SS50377_28214"/>